<dbReference type="Proteomes" id="UP000240527">
    <property type="component" value="Chromosome"/>
</dbReference>
<dbReference type="GO" id="GO:0016787">
    <property type="term" value="F:hydrolase activity"/>
    <property type="evidence" value="ECO:0007669"/>
    <property type="project" value="UniProtKB-KW"/>
</dbReference>
<dbReference type="InterPro" id="IPR049492">
    <property type="entry name" value="BD-FAE-like_dom"/>
</dbReference>
<dbReference type="PANTHER" id="PTHR48081">
    <property type="entry name" value="AB HYDROLASE SUPERFAMILY PROTEIN C4A8.06C"/>
    <property type="match status" value="1"/>
</dbReference>
<evidence type="ECO:0000256" key="2">
    <source>
        <dbReference type="SAM" id="SignalP"/>
    </source>
</evidence>
<proteinExistence type="predicted"/>
<evidence type="ECO:0000259" key="3">
    <source>
        <dbReference type="Pfam" id="PF20434"/>
    </source>
</evidence>
<sequence>MTLKKTRPLTLALAAAMTVSLTASGVADAQIGPRGKMRERMMQRLQEKKAEEERPIDLQAILPGARKLTASYGADPAQAVDIYIPPNVPRDAPVIVMVHGGAWKIGDKANTGSVENKLRHWLPKGFVFVSVNYRMLPQAMAYTQAQDVAAALRWTQSHAADWGASNRNIILMGHSAGAHLVALLSSKPAMVGQPWAGTVVLDSATMKVSETMAGRHPKFYDEAFGGDPAGWAKASPMDQWTPSAVPMFLVCSTKRPDKPCDDARAFQALAKRSGVRMPVLPQPLTHADVNRTLGLPGAYTDAVDGFIGERLAR</sequence>
<feature type="signal peptide" evidence="2">
    <location>
        <begin position="1"/>
        <end position="29"/>
    </location>
</feature>
<feature type="domain" description="BD-FAE-like" evidence="3">
    <location>
        <begin position="80"/>
        <end position="186"/>
    </location>
</feature>
<keyword evidence="2" id="KW-0732">Signal</keyword>
<dbReference type="SUPFAM" id="SSF53474">
    <property type="entry name" value="alpha/beta-Hydrolases"/>
    <property type="match status" value="1"/>
</dbReference>
<protein>
    <submittedName>
        <fullName evidence="4">Alpha/beta hydrolase</fullName>
    </submittedName>
</protein>
<evidence type="ECO:0000256" key="1">
    <source>
        <dbReference type="ARBA" id="ARBA00022801"/>
    </source>
</evidence>
<dbReference type="Gene3D" id="3.40.50.1820">
    <property type="entry name" value="alpha/beta hydrolase"/>
    <property type="match status" value="1"/>
</dbReference>
<dbReference type="EMBL" id="CP027850">
    <property type="protein sequence ID" value="AVQ01254.1"/>
    <property type="molecule type" value="Genomic_DNA"/>
</dbReference>
<gene>
    <name evidence="4" type="ORF">B7G68_04880</name>
</gene>
<dbReference type="InterPro" id="IPR050300">
    <property type="entry name" value="GDXG_lipolytic_enzyme"/>
</dbReference>
<reference evidence="4 5" key="1">
    <citation type="journal article" date="2015" name="Biotechnol. Bioeng.">
        <title>Genome sequence and phenotypic characterization of Caulobacter segnis.</title>
        <authorList>
            <person name="Patel S."/>
            <person name="Fletcher B."/>
            <person name="Scott D.C."/>
            <person name="Ely B."/>
        </authorList>
    </citation>
    <scope>NUCLEOTIDE SEQUENCE [LARGE SCALE GENOMIC DNA]</scope>
    <source>
        <strain evidence="4 5">TK0059</strain>
    </source>
</reference>
<keyword evidence="5" id="KW-1185">Reference proteome</keyword>
<name>A0ABN5IQV5_9CAUL</name>
<accession>A0ABN5IQV5</accession>
<dbReference type="InterPro" id="IPR029058">
    <property type="entry name" value="AB_hydrolase_fold"/>
</dbReference>
<keyword evidence="1 4" id="KW-0378">Hydrolase</keyword>
<feature type="chain" id="PRO_5045940475" evidence="2">
    <location>
        <begin position="30"/>
        <end position="313"/>
    </location>
</feature>
<dbReference type="Pfam" id="PF20434">
    <property type="entry name" value="BD-FAE"/>
    <property type="match status" value="1"/>
</dbReference>
<evidence type="ECO:0000313" key="4">
    <source>
        <dbReference type="EMBL" id="AVQ01254.1"/>
    </source>
</evidence>
<evidence type="ECO:0000313" key="5">
    <source>
        <dbReference type="Proteomes" id="UP000240527"/>
    </source>
</evidence>
<dbReference type="PANTHER" id="PTHR48081:SF33">
    <property type="entry name" value="KYNURENINE FORMAMIDASE"/>
    <property type="match status" value="1"/>
</dbReference>
<organism evidence="4 5">
    <name type="scientific">Caulobacter segnis</name>
    <dbReference type="NCBI Taxonomy" id="88688"/>
    <lineage>
        <taxon>Bacteria</taxon>
        <taxon>Pseudomonadati</taxon>
        <taxon>Pseudomonadota</taxon>
        <taxon>Alphaproteobacteria</taxon>
        <taxon>Caulobacterales</taxon>
        <taxon>Caulobacteraceae</taxon>
        <taxon>Caulobacter</taxon>
    </lineage>
</organism>